<feature type="region of interest" description="Disordered" evidence="1">
    <location>
        <begin position="238"/>
        <end position="283"/>
    </location>
</feature>
<evidence type="ECO:0000313" key="4">
    <source>
        <dbReference type="EMBL" id="CAG9990261.1"/>
    </source>
</evidence>
<keyword evidence="2" id="KW-0812">Transmembrane</keyword>
<evidence type="ECO:0000313" key="5">
    <source>
        <dbReference type="Proteomes" id="UP000754883"/>
    </source>
</evidence>
<gene>
    <name evidence="4" type="ORF">CBYS24578_00012490</name>
</gene>
<accession>A0A9N9UGI4</accession>
<dbReference type="EMBL" id="CABFNO020001469">
    <property type="protein sequence ID" value="CAG9990261.1"/>
    <property type="molecule type" value="Genomic_DNA"/>
</dbReference>
<evidence type="ECO:0000256" key="3">
    <source>
        <dbReference type="SAM" id="SignalP"/>
    </source>
</evidence>
<name>A0A9N9UGI4_9HYPO</name>
<proteinExistence type="predicted"/>
<feature type="transmembrane region" description="Helical" evidence="2">
    <location>
        <begin position="184"/>
        <end position="212"/>
    </location>
</feature>
<dbReference type="Proteomes" id="UP000754883">
    <property type="component" value="Unassembled WGS sequence"/>
</dbReference>
<evidence type="ECO:0000256" key="2">
    <source>
        <dbReference type="SAM" id="Phobius"/>
    </source>
</evidence>
<reference evidence="4" key="1">
    <citation type="submission" date="2021-10" db="EMBL/GenBank/DDBJ databases">
        <authorList>
            <person name="Piombo E."/>
        </authorList>
    </citation>
    <scope>NUCLEOTIDE SEQUENCE</scope>
</reference>
<keyword evidence="2" id="KW-1133">Transmembrane helix</keyword>
<sequence length="283" mass="30123">MAHLILRAQLIQSLICFILFARLTSQASAPTITPPPNLVHQRQEDEGANFFGYLPLSDGRYITETCEEGGIYYASSRWAACLTNTADLWTGCTGASVFLAPIGTGTCPPSMTCNSVLVYNNPTDATALSYVGCWSSSLTKTYYRQISTTASASSEARAGSTSTSTSTSSTVSSSPTETPAPRNLAWVAGPVVGGIAGIAIIALLVWIIVLLLRKRQSHAPTAPENQFVQPDYAAKPPYQAQVYPSPVPEQPPSVMSMGPPQYPPSTPTYELDPVTYHGARPGA</sequence>
<dbReference type="OrthoDB" id="5147087at2759"/>
<feature type="signal peptide" evidence="3">
    <location>
        <begin position="1"/>
        <end position="29"/>
    </location>
</feature>
<keyword evidence="3" id="KW-0732">Signal</keyword>
<feature type="chain" id="PRO_5040290730" evidence="3">
    <location>
        <begin position="30"/>
        <end position="283"/>
    </location>
</feature>
<feature type="region of interest" description="Disordered" evidence="1">
    <location>
        <begin position="154"/>
        <end position="182"/>
    </location>
</feature>
<evidence type="ECO:0000256" key="1">
    <source>
        <dbReference type="SAM" id="MobiDB-lite"/>
    </source>
</evidence>
<dbReference type="AlphaFoldDB" id="A0A9N9UGI4"/>
<organism evidence="4 5">
    <name type="scientific">Clonostachys byssicola</name>
    <dbReference type="NCBI Taxonomy" id="160290"/>
    <lineage>
        <taxon>Eukaryota</taxon>
        <taxon>Fungi</taxon>
        <taxon>Dikarya</taxon>
        <taxon>Ascomycota</taxon>
        <taxon>Pezizomycotina</taxon>
        <taxon>Sordariomycetes</taxon>
        <taxon>Hypocreomycetidae</taxon>
        <taxon>Hypocreales</taxon>
        <taxon>Bionectriaceae</taxon>
        <taxon>Clonostachys</taxon>
    </lineage>
</organism>
<comment type="caution">
    <text evidence="4">The sequence shown here is derived from an EMBL/GenBank/DDBJ whole genome shotgun (WGS) entry which is preliminary data.</text>
</comment>
<keyword evidence="5" id="KW-1185">Reference proteome</keyword>
<keyword evidence="2" id="KW-0472">Membrane</keyword>
<protein>
    <submittedName>
        <fullName evidence="4">Uncharacterized protein</fullName>
    </submittedName>
</protein>